<dbReference type="AlphaFoldDB" id="A0A072TYQ6"/>
<keyword evidence="3" id="KW-1185">Reference proteome</keyword>
<reference evidence="1 3" key="1">
    <citation type="journal article" date="2011" name="Nature">
        <title>The Medicago genome provides insight into the evolution of rhizobial symbioses.</title>
        <authorList>
            <person name="Young N.D."/>
            <person name="Debelle F."/>
            <person name="Oldroyd G.E."/>
            <person name="Geurts R."/>
            <person name="Cannon S.B."/>
            <person name="Udvardi M.K."/>
            <person name="Benedito V.A."/>
            <person name="Mayer K.F."/>
            <person name="Gouzy J."/>
            <person name="Schoof H."/>
            <person name="Van de Peer Y."/>
            <person name="Proost S."/>
            <person name="Cook D.R."/>
            <person name="Meyers B.C."/>
            <person name="Spannagl M."/>
            <person name="Cheung F."/>
            <person name="De Mita S."/>
            <person name="Krishnakumar V."/>
            <person name="Gundlach H."/>
            <person name="Zhou S."/>
            <person name="Mudge J."/>
            <person name="Bharti A.K."/>
            <person name="Murray J.D."/>
            <person name="Naoumkina M.A."/>
            <person name="Rosen B."/>
            <person name="Silverstein K.A."/>
            <person name="Tang H."/>
            <person name="Rombauts S."/>
            <person name="Zhao P.X."/>
            <person name="Zhou P."/>
            <person name="Barbe V."/>
            <person name="Bardou P."/>
            <person name="Bechner M."/>
            <person name="Bellec A."/>
            <person name="Berger A."/>
            <person name="Berges H."/>
            <person name="Bidwell S."/>
            <person name="Bisseling T."/>
            <person name="Choisne N."/>
            <person name="Couloux A."/>
            <person name="Denny R."/>
            <person name="Deshpande S."/>
            <person name="Dai X."/>
            <person name="Doyle J.J."/>
            <person name="Dudez A.M."/>
            <person name="Farmer A.D."/>
            <person name="Fouteau S."/>
            <person name="Franken C."/>
            <person name="Gibelin C."/>
            <person name="Gish J."/>
            <person name="Goldstein S."/>
            <person name="Gonzalez A.J."/>
            <person name="Green P.J."/>
            <person name="Hallab A."/>
            <person name="Hartog M."/>
            <person name="Hua A."/>
            <person name="Humphray S.J."/>
            <person name="Jeong D.H."/>
            <person name="Jing Y."/>
            <person name="Jocker A."/>
            <person name="Kenton S.M."/>
            <person name="Kim D.J."/>
            <person name="Klee K."/>
            <person name="Lai H."/>
            <person name="Lang C."/>
            <person name="Lin S."/>
            <person name="Macmil S.L."/>
            <person name="Magdelenat G."/>
            <person name="Matthews L."/>
            <person name="McCorrison J."/>
            <person name="Monaghan E.L."/>
            <person name="Mun J.H."/>
            <person name="Najar F.Z."/>
            <person name="Nicholson C."/>
            <person name="Noirot C."/>
            <person name="O'Bleness M."/>
            <person name="Paule C.R."/>
            <person name="Poulain J."/>
            <person name="Prion F."/>
            <person name="Qin B."/>
            <person name="Qu C."/>
            <person name="Retzel E.F."/>
            <person name="Riddle C."/>
            <person name="Sallet E."/>
            <person name="Samain S."/>
            <person name="Samson N."/>
            <person name="Sanders I."/>
            <person name="Saurat O."/>
            <person name="Scarpelli C."/>
            <person name="Schiex T."/>
            <person name="Segurens B."/>
            <person name="Severin A.J."/>
            <person name="Sherrier D.J."/>
            <person name="Shi R."/>
            <person name="Sims S."/>
            <person name="Singer S.R."/>
            <person name="Sinharoy S."/>
            <person name="Sterck L."/>
            <person name="Viollet A."/>
            <person name="Wang B.B."/>
            <person name="Wang K."/>
            <person name="Wang M."/>
            <person name="Wang X."/>
            <person name="Warfsmann J."/>
            <person name="Weissenbach J."/>
            <person name="White D.D."/>
            <person name="White J.D."/>
            <person name="Wiley G.B."/>
            <person name="Wincker P."/>
            <person name="Xing Y."/>
            <person name="Yang L."/>
            <person name="Yao Z."/>
            <person name="Ying F."/>
            <person name="Zhai J."/>
            <person name="Zhou L."/>
            <person name="Zuber A."/>
            <person name="Denarie J."/>
            <person name="Dixon R.A."/>
            <person name="May G.D."/>
            <person name="Schwartz D.C."/>
            <person name="Rogers J."/>
            <person name="Quetier F."/>
            <person name="Town C.D."/>
            <person name="Roe B.A."/>
        </authorList>
    </citation>
    <scope>NUCLEOTIDE SEQUENCE [LARGE SCALE GENOMIC DNA]</scope>
    <source>
        <strain evidence="1">A17</strain>
        <strain evidence="2 3">cv. Jemalong A17</strain>
    </source>
</reference>
<organism evidence="1 3">
    <name type="scientific">Medicago truncatula</name>
    <name type="common">Barrel medic</name>
    <name type="synonym">Medicago tribuloides</name>
    <dbReference type="NCBI Taxonomy" id="3880"/>
    <lineage>
        <taxon>Eukaryota</taxon>
        <taxon>Viridiplantae</taxon>
        <taxon>Streptophyta</taxon>
        <taxon>Embryophyta</taxon>
        <taxon>Tracheophyta</taxon>
        <taxon>Spermatophyta</taxon>
        <taxon>Magnoliopsida</taxon>
        <taxon>eudicotyledons</taxon>
        <taxon>Gunneridae</taxon>
        <taxon>Pentapetalae</taxon>
        <taxon>rosids</taxon>
        <taxon>fabids</taxon>
        <taxon>Fabales</taxon>
        <taxon>Fabaceae</taxon>
        <taxon>Papilionoideae</taxon>
        <taxon>50 kb inversion clade</taxon>
        <taxon>NPAAA clade</taxon>
        <taxon>Hologalegina</taxon>
        <taxon>IRL clade</taxon>
        <taxon>Trifolieae</taxon>
        <taxon>Medicago</taxon>
    </lineage>
</organism>
<proteinExistence type="predicted"/>
<dbReference type="EnsemblPlants" id="KEH22306">
    <property type="protein sequence ID" value="KEH22306"/>
    <property type="gene ID" value="MTR_7g039240"/>
</dbReference>
<protein>
    <submittedName>
        <fullName evidence="1 2">Uncharacterized protein</fullName>
    </submittedName>
</protein>
<dbReference type="HOGENOM" id="CLU_2501375_0_0_1"/>
<evidence type="ECO:0000313" key="2">
    <source>
        <dbReference type="EnsemblPlants" id="KEH22306"/>
    </source>
</evidence>
<accession>A0A072TYQ6</accession>
<evidence type="ECO:0000313" key="3">
    <source>
        <dbReference type="Proteomes" id="UP000002051"/>
    </source>
</evidence>
<sequence length="86" mass="9475">MQLKKSRATCMLCDEDTVQDISDAIQSLGGPMTRARARRVNDALVHFIIKSIEGSAQVEEGVAQVEEKEPKFIIIIQECDSGIIKA</sequence>
<dbReference type="Proteomes" id="UP000002051">
    <property type="component" value="Unassembled WGS sequence"/>
</dbReference>
<name>A0A072TYQ6_MEDTR</name>
<reference evidence="2" key="3">
    <citation type="submission" date="2015-04" db="UniProtKB">
        <authorList>
            <consortium name="EnsemblPlants"/>
        </authorList>
    </citation>
    <scope>IDENTIFICATION</scope>
    <source>
        <strain evidence="2">cv. Jemalong A17</strain>
    </source>
</reference>
<reference evidence="1 3" key="2">
    <citation type="journal article" date="2014" name="BMC Genomics">
        <title>An improved genome release (version Mt4.0) for the model legume Medicago truncatula.</title>
        <authorList>
            <person name="Tang H."/>
            <person name="Krishnakumar V."/>
            <person name="Bidwell S."/>
            <person name="Rosen B."/>
            <person name="Chan A."/>
            <person name="Zhou S."/>
            <person name="Gentzbittel L."/>
            <person name="Childs K.L."/>
            <person name="Yandell M."/>
            <person name="Gundlach H."/>
            <person name="Mayer K.F."/>
            <person name="Schwartz D.C."/>
            <person name="Town C.D."/>
        </authorList>
    </citation>
    <scope>GENOME REANNOTATION</scope>
    <source>
        <strain evidence="1">A17</strain>
        <strain evidence="2 3">cv. Jemalong A17</strain>
    </source>
</reference>
<evidence type="ECO:0000313" key="1">
    <source>
        <dbReference type="EMBL" id="KEH22306.1"/>
    </source>
</evidence>
<gene>
    <name evidence="1" type="ordered locus">MTR_7g039240</name>
</gene>
<dbReference type="EMBL" id="CM001223">
    <property type="protein sequence ID" value="KEH22306.1"/>
    <property type="molecule type" value="Genomic_DNA"/>
</dbReference>